<reference evidence="2" key="1">
    <citation type="submission" date="2017-08" db="EMBL/GenBank/DDBJ databases">
        <authorList>
            <person name="Polle J.E."/>
            <person name="Barry K."/>
            <person name="Cushman J."/>
            <person name="Schmutz J."/>
            <person name="Tran D."/>
            <person name="Hathwaick L.T."/>
            <person name="Yim W.C."/>
            <person name="Jenkins J."/>
            <person name="Mckie-Krisberg Z.M."/>
            <person name="Prochnik S."/>
            <person name="Lindquist E."/>
            <person name="Dockter R.B."/>
            <person name="Adam C."/>
            <person name="Molina H."/>
            <person name="Bunkerborg J."/>
            <person name="Jin E."/>
            <person name="Buchheim M."/>
            <person name="Magnuson J."/>
        </authorList>
    </citation>
    <scope>NUCLEOTIDE SEQUENCE</scope>
    <source>
        <strain evidence="2">CCAP 19/18</strain>
    </source>
</reference>
<feature type="non-terminal residue" evidence="2">
    <location>
        <position position="1"/>
    </location>
</feature>
<feature type="compositionally biased region" description="Low complexity" evidence="1">
    <location>
        <begin position="108"/>
        <end position="123"/>
    </location>
</feature>
<evidence type="ECO:0000313" key="2">
    <source>
        <dbReference type="EMBL" id="KAF5832872.1"/>
    </source>
</evidence>
<dbReference type="EMBL" id="MU069843">
    <property type="protein sequence ID" value="KAF5832872.1"/>
    <property type="molecule type" value="Genomic_DNA"/>
</dbReference>
<gene>
    <name evidence="2" type="ORF">DUNSADRAFT_11062</name>
</gene>
<name>A0ABQ7GE79_DUNSA</name>
<feature type="region of interest" description="Disordered" evidence="1">
    <location>
        <begin position="61"/>
        <end position="182"/>
    </location>
</feature>
<sequence>GGLDAALNALQQQQQQQYAQYGGRRTTVNGQAQESSRIMDIMRMSSSKLVTGWETAAPHEAATGPLSRFADVWRQRNNSGSLSEQNQEQHRHQEQQHAPTTQPPAHPHSPQQEQQHNSHQQQQGESMPPAMDRRQLKLQHAFNGLSLGEVLANSAKKEPPFPKKQSSSKAQAASGMDAPKDQ</sequence>
<evidence type="ECO:0000256" key="1">
    <source>
        <dbReference type="SAM" id="MobiDB-lite"/>
    </source>
</evidence>
<organism evidence="2 3">
    <name type="scientific">Dunaliella salina</name>
    <name type="common">Green alga</name>
    <name type="synonym">Protococcus salinus</name>
    <dbReference type="NCBI Taxonomy" id="3046"/>
    <lineage>
        <taxon>Eukaryota</taxon>
        <taxon>Viridiplantae</taxon>
        <taxon>Chlorophyta</taxon>
        <taxon>core chlorophytes</taxon>
        <taxon>Chlorophyceae</taxon>
        <taxon>CS clade</taxon>
        <taxon>Chlamydomonadales</taxon>
        <taxon>Dunaliellaceae</taxon>
        <taxon>Dunaliella</taxon>
    </lineage>
</organism>
<protein>
    <submittedName>
        <fullName evidence="2">Uncharacterized protein</fullName>
    </submittedName>
</protein>
<accession>A0ABQ7GE79</accession>
<evidence type="ECO:0000313" key="3">
    <source>
        <dbReference type="Proteomes" id="UP000815325"/>
    </source>
</evidence>
<comment type="caution">
    <text evidence="2">The sequence shown here is derived from an EMBL/GenBank/DDBJ whole genome shotgun (WGS) entry which is preliminary data.</text>
</comment>
<proteinExistence type="predicted"/>
<keyword evidence="3" id="KW-1185">Reference proteome</keyword>
<dbReference type="Proteomes" id="UP000815325">
    <property type="component" value="Unassembled WGS sequence"/>
</dbReference>
<feature type="compositionally biased region" description="Low complexity" evidence="1">
    <location>
        <begin position="163"/>
        <end position="174"/>
    </location>
</feature>